<dbReference type="PROSITE" id="PS00329">
    <property type="entry name" value="HSP70_2"/>
    <property type="match status" value="1"/>
</dbReference>
<dbReference type="SUPFAM" id="SSF53067">
    <property type="entry name" value="Actin-like ATPase domain"/>
    <property type="match status" value="2"/>
</dbReference>
<reference evidence="5" key="1">
    <citation type="submission" date="2022-01" db="EMBL/GenBank/DDBJ databases">
        <authorList>
            <person name="King R."/>
        </authorList>
    </citation>
    <scope>NUCLEOTIDE SEQUENCE</scope>
</reference>
<dbReference type="GO" id="GO:0140662">
    <property type="term" value="F:ATP-dependent protein folding chaperone"/>
    <property type="evidence" value="ECO:0007669"/>
    <property type="project" value="InterPro"/>
</dbReference>
<organism evidence="5 6">
    <name type="scientific">Ceutorhynchus assimilis</name>
    <name type="common">cabbage seed weevil</name>
    <dbReference type="NCBI Taxonomy" id="467358"/>
    <lineage>
        <taxon>Eukaryota</taxon>
        <taxon>Metazoa</taxon>
        <taxon>Ecdysozoa</taxon>
        <taxon>Arthropoda</taxon>
        <taxon>Hexapoda</taxon>
        <taxon>Insecta</taxon>
        <taxon>Pterygota</taxon>
        <taxon>Neoptera</taxon>
        <taxon>Endopterygota</taxon>
        <taxon>Coleoptera</taxon>
        <taxon>Polyphaga</taxon>
        <taxon>Cucujiformia</taxon>
        <taxon>Curculionidae</taxon>
        <taxon>Ceutorhynchinae</taxon>
        <taxon>Ceutorhynchus</taxon>
    </lineage>
</organism>
<dbReference type="InterPro" id="IPR013126">
    <property type="entry name" value="Hsp_70_fam"/>
</dbReference>
<dbReference type="PROSITE" id="PS00297">
    <property type="entry name" value="HSP70_1"/>
    <property type="match status" value="1"/>
</dbReference>
<dbReference type="OrthoDB" id="6718630at2759"/>
<dbReference type="Pfam" id="PF00012">
    <property type="entry name" value="HSP70"/>
    <property type="match status" value="1"/>
</dbReference>
<sequence>MVQAPAIGIDLGTTFSAAAVYRNGACEIIPNKEGDKLTPSLIYYHPESSEVFVGTSANDLGPQKIDNFLFDIKRIIGRKFDDVYVQKLMKSPEYRYKIIRGTDDKIEVEIRHNSLTVCKTPEQISSEILKYLKESASEYLGAKVTEAVISVPAHFSNAQRKATKAAAELAGLKVLKLITEPVAAAIHYSKGRLNRISTLLVFDFGGGTLDVSIIEVDKEKFSVKSVEGDTFLGGRDFDQNLLEHFKTKIIKQFGEGAFNDRLERRVKDACIRLKTKLSTAQNYSIPIYCISGNENQSFTISLTRPDFELLSKDLFARAGILVNKCLKEAGMTKANITDVVLVGGTTRMPKVRQILTSYFSDREIRIDLNPDEAVALGASVQAAFLKEKCKELEKFKVTEITPLSLGLGLDRNLMEVAISKNTPLPTKSKDLITRTIANDQEAVLFKIYEGERKNCEYNNLLGTFTIYDLPPGKAGDVELTTTFTLNEDGILEIDAHENSTGKKNKLVVTIGEYRLCDYKIRHTVEDAEKNKADDEVFEKFTRYFYKVEEICNRVLYNINKIATEKDRDFVESKCKLFLINIETIDYKEIGRLKNAFDSFKNSIYDIVKDLMDVDFSVNIELREPSFLTQLVSNLRM</sequence>
<evidence type="ECO:0000256" key="1">
    <source>
        <dbReference type="ARBA" id="ARBA00007381"/>
    </source>
</evidence>
<dbReference type="PANTHER" id="PTHR19375">
    <property type="entry name" value="HEAT SHOCK PROTEIN 70KDA"/>
    <property type="match status" value="1"/>
</dbReference>
<dbReference type="Gene3D" id="3.30.420.40">
    <property type="match status" value="2"/>
</dbReference>
<dbReference type="Gene3D" id="3.90.640.10">
    <property type="entry name" value="Actin, Chain A, domain 4"/>
    <property type="match status" value="1"/>
</dbReference>
<dbReference type="Proteomes" id="UP001152799">
    <property type="component" value="Chromosome 2"/>
</dbReference>
<gene>
    <name evidence="5" type="ORF">CEUTPL_LOCUS4673</name>
</gene>
<dbReference type="PRINTS" id="PR00301">
    <property type="entry name" value="HEATSHOCK70"/>
</dbReference>
<keyword evidence="3 4" id="KW-0067">ATP-binding</keyword>
<keyword evidence="6" id="KW-1185">Reference proteome</keyword>
<evidence type="ECO:0000256" key="2">
    <source>
        <dbReference type="ARBA" id="ARBA00022741"/>
    </source>
</evidence>
<dbReference type="CDD" id="cd24028">
    <property type="entry name" value="ASKHA_NBD_HSP70_HSPA1-like"/>
    <property type="match status" value="1"/>
</dbReference>
<accession>A0A9N9MJD5</accession>
<dbReference type="PROSITE" id="PS01036">
    <property type="entry name" value="HSP70_3"/>
    <property type="match status" value="1"/>
</dbReference>
<dbReference type="InterPro" id="IPR018181">
    <property type="entry name" value="Heat_shock_70_CS"/>
</dbReference>
<dbReference type="AlphaFoldDB" id="A0A9N9MJD5"/>
<evidence type="ECO:0000256" key="3">
    <source>
        <dbReference type="ARBA" id="ARBA00022840"/>
    </source>
</evidence>
<name>A0A9N9MJD5_9CUCU</name>
<evidence type="ECO:0000313" key="5">
    <source>
        <dbReference type="EMBL" id="CAG9764026.1"/>
    </source>
</evidence>
<evidence type="ECO:0000313" key="6">
    <source>
        <dbReference type="Proteomes" id="UP001152799"/>
    </source>
</evidence>
<protein>
    <recommendedName>
        <fullName evidence="7">Heat shock protein 70</fullName>
    </recommendedName>
</protein>
<dbReference type="InterPro" id="IPR029047">
    <property type="entry name" value="HSP70_peptide-bd_sf"/>
</dbReference>
<dbReference type="GO" id="GO:0005524">
    <property type="term" value="F:ATP binding"/>
    <property type="evidence" value="ECO:0007669"/>
    <property type="project" value="UniProtKB-KW"/>
</dbReference>
<evidence type="ECO:0000256" key="4">
    <source>
        <dbReference type="RuleBase" id="RU003322"/>
    </source>
</evidence>
<keyword evidence="2 4" id="KW-0547">Nucleotide-binding</keyword>
<dbReference type="InterPro" id="IPR043129">
    <property type="entry name" value="ATPase_NBD"/>
</dbReference>
<dbReference type="Gene3D" id="2.60.34.10">
    <property type="entry name" value="Substrate Binding Domain Of DNAk, Chain A, domain 1"/>
    <property type="match status" value="1"/>
</dbReference>
<dbReference type="EMBL" id="OU892278">
    <property type="protein sequence ID" value="CAG9764026.1"/>
    <property type="molecule type" value="Genomic_DNA"/>
</dbReference>
<comment type="similarity">
    <text evidence="1 4">Belongs to the heat shock protein 70 family.</text>
</comment>
<dbReference type="FunFam" id="3.90.640.10:FF:000003">
    <property type="entry name" value="Molecular chaperone DnaK"/>
    <property type="match status" value="1"/>
</dbReference>
<evidence type="ECO:0008006" key="7">
    <source>
        <dbReference type="Google" id="ProtNLM"/>
    </source>
</evidence>
<proteinExistence type="inferred from homology"/>
<dbReference type="SUPFAM" id="SSF100920">
    <property type="entry name" value="Heat shock protein 70kD (HSP70), peptide-binding domain"/>
    <property type="match status" value="1"/>
</dbReference>